<dbReference type="Proteomes" id="UP001164459">
    <property type="component" value="Chromosome"/>
</dbReference>
<reference evidence="1" key="1">
    <citation type="submission" date="2022-11" db="EMBL/GenBank/DDBJ databases">
        <title>Minimal conservation of predation-associated metabolite biosynthetic gene clusters underscores biosynthetic potential of Myxococcota including descriptions for ten novel species: Archangium lansinium sp. nov., Myxococcus landrumus sp. nov., Nannocystis bai.</title>
        <authorList>
            <person name="Ahearne A."/>
            <person name="Stevens C."/>
            <person name="Dowd S."/>
        </authorList>
    </citation>
    <scope>NUCLEOTIDE SEQUENCE</scope>
    <source>
        <strain evidence="1">Fl3</strain>
    </source>
</reference>
<evidence type="ECO:0000313" key="1">
    <source>
        <dbReference type="EMBL" id="WAS98404.1"/>
    </source>
</evidence>
<dbReference type="EMBL" id="CP114040">
    <property type="protein sequence ID" value="WAS98404.1"/>
    <property type="molecule type" value="Genomic_DNA"/>
</dbReference>
<name>A0ABY7HHG2_9BACT</name>
<keyword evidence="2" id="KW-1185">Reference proteome</keyword>
<organism evidence="1 2">
    <name type="scientific">Nannocystis punicea</name>
    <dbReference type="NCBI Taxonomy" id="2995304"/>
    <lineage>
        <taxon>Bacteria</taxon>
        <taxon>Pseudomonadati</taxon>
        <taxon>Myxococcota</taxon>
        <taxon>Polyangia</taxon>
        <taxon>Nannocystales</taxon>
        <taxon>Nannocystaceae</taxon>
        <taxon>Nannocystis</taxon>
    </lineage>
</organism>
<evidence type="ECO:0000313" key="2">
    <source>
        <dbReference type="Proteomes" id="UP001164459"/>
    </source>
</evidence>
<dbReference type="RefSeq" id="WP_269040770.1">
    <property type="nucleotide sequence ID" value="NZ_CP114040.1"/>
</dbReference>
<accession>A0ABY7HHG2</accession>
<proteinExistence type="predicted"/>
<gene>
    <name evidence="1" type="ORF">O0S08_19860</name>
</gene>
<sequence>MNLFVESGHPDAGAPLLLAMARAWAVMGAEVVIAAGDDNLIRTRRADDPGDRPFVVVAAGLPNLVHEFAHAIQAGYLADDHGFDYGLIPLDLRVAEQRALLWGELACSVLSCAYAPAGGDVDAWFKEQVEIQGVFYGVSEGAEFAALVDATRAAHPGELPATVEAAYRAVAQALRAVGAADAEAEPPEHLSFEALWARYRRHLPASPLASG</sequence>
<protein>
    <submittedName>
        <fullName evidence="1">Uncharacterized protein</fullName>
    </submittedName>
</protein>